<sequence length="259" mass="28043">MPVKNIDAIKPMNSVDMGFVCGIPMLEEVQLTGTIDGTNDTFTFPAANYPIYPKNSLSITPQPGDVTIRTKKGTTYTVVNVTSIELVTDPATGFQVFGAVKLTTPPTSEGADGVYGKCVTELEPYIAQDIKTGIKMDSNTTGRIRSKMKNTVWGAMEVTVEQENLLGDLEPIKQILMQPYSGSGTVETGYQAHEFPNTPKDLYGYIPIENGDTVVGRFYFKSCQAVPKDLPGVKEGDNISFNLQISVAESPILLTPTAT</sequence>
<organism evidence="1 2">
    <name type="scientific">Candidatus Methanofastidiosum methylothiophilum</name>
    <dbReference type="NCBI Taxonomy" id="1705564"/>
    <lineage>
        <taxon>Archaea</taxon>
        <taxon>Methanobacteriati</taxon>
        <taxon>Methanobacteriota</taxon>
        <taxon>Stenosarchaea group</taxon>
        <taxon>Candidatus Methanofastidiosia</taxon>
        <taxon>Candidatus Methanofastidiosales</taxon>
        <taxon>Candidatus Methanofastidiosaceae</taxon>
        <taxon>Candidatus Methanofastidiosum</taxon>
    </lineage>
</organism>
<evidence type="ECO:0000313" key="1">
    <source>
        <dbReference type="EMBL" id="KYC53871.1"/>
    </source>
</evidence>
<accession>A0A150J9I8</accession>
<dbReference type="AlphaFoldDB" id="A0A150J9I8"/>
<protein>
    <submittedName>
        <fullName evidence="1">Uncharacterized protein</fullName>
    </submittedName>
</protein>
<proteinExistence type="predicted"/>
<evidence type="ECO:0000313" key="2">
    <source>
        <dbReference type="Proteomes" id="UP000075398"/>
    </source>
</evidence>
<comment type="caution">
    <text evidence="1">The sequence shown here is derived from an EMBL/GenBank/DDBJ whole genome shotgun (WGS) entry which is preliminary data.</text>
</comment>
<dbReference type="Proteomes" id="UP000075398">
    <property type="component" value="Unassembled WGS sequence"/>
</dbReference>
<gene>
    <name evidence="1" type="ORF">AMQ22_00070</name>
</gene>
<reference evidence="1 2" key="1">
    <citation type="journal article" date="2016" name="ISME J.">
        <title>Chasing the elusive Euryarchaeota class WSA2: genomes reveal a uniquely fastidious methyl-reducing methanogen.</title>
        <authorList>
            <person name="Nobu M.K."/>
            <person name="Narihiro T."/>
            <person name="Kuroda K."/>
            <person name="Mei R."/>
            <person name="Liu W.T."/>
        </authorList>
    </citation>
    <scope>NUCLEOTIDE SEQUENCE [LARGE SCALE GENOMIC DNA]</scope>
    <source>
        <strain evidence="1">U1lsi0528_Bin055</strain>
    </source>
</reference>
<dbReference type="EMBL" id="LNGC01000001">
    <property type="protein sequence ID" value="KYC53871.1"/>
    <property type="molecule type" value="Genomic_DNA"/>
</dbReference>
<name>A0A150J9I8_9EURY</name>